<evidence type="ECO:0000256" key="1">
    <source>
        <dbReference type="ARBA" id="ARBA00000185"/>
    </source>
</evidence>
<dbReference type="SUPFAM" id="SSF56719">
    <property type="entry name" value="Type II DNA topoisomerase"/>
    <property type="match status" value="1"/>
</dbReference>
<dbReference type="GO" id="GO:0034335">
    <property type="term" value="F:DNA negative supercoiling activity"/>
    <property type="evidence" value="ECO:0007669"/>
    <property type="project" value="UniProtKB-ARBA"/>
</dbReference>
<dbReference type="GO" id="GO:0007059">
    <property type="term" value="P:chromosome segregation"/>
    <property type="evidence" value="ECO:0007669"/>
    <property type="project" value="UniProtKB-UniRule"/>
</dbReference>
<comment type="similarity">
    <text evidence="8">Belongs to the type II topoisomerase GyrA/ParC subunit family. ParC type 2 subfamily.</text>
</comment>
<comment type="function">
    <text evidence="8">Topoisomerase IV is essential for chromosome segregation. It relaxes supercoiled DNA. Performs the decatenation events required during the replication of a circular DNA molecule.</text>
</comment>
<feature type="coiled-coil region" evidence="10">
    <location>
        <begin position="381"/>
        <end position="455"/>
    </location>
</feature>
<feature type="site" description="Interaction with DNA" evidence="8">
    <location>
        <position position="90"/>
    </location>
</feature>
<reference evidence="12 13" key="1">
    <citation type="submission" date="2018-06" db="EMBL/GenBank/DDBJ databases">
        <authorList>
            <consortium name="Pathogen Informatics"/>
            <person name="Doyle S."/>
        </authorList>
    </citation>
    <scope>NUCLEOTIDE SEQUENCE [LARGE SCALE GENOMIC DNA]</scope>
    <source>
        <strain evidence="12 13">NCTC13163</strain>
    </source>
</reference>
<gene>
    <name evidence="8 12" type="primary">parC</name>
    <name evidence="12" type="ORF">NCTC13163_01497</name>
</gene>
<feature type="domain" description="Topo IIA-type catalytic" evidence="11">
    <location>
        <begin position="33"/>
        <end position="497"/>
    </location>
</feature>
<dbReference type="InterPro" id="IPR013758">
    <property type="entry name" value="Topo_IIA_A/C_ab"/>
</dbReference>
<dbReference type="Gene3D" id="2.120.10.90">
    <property type="entry name" value="DNA gyrase/topoisomerase IV, subunit A, C-terminal"/>
    <property type="match status" value="1"/>
</dbReference>
<dbReference type="InterPro" id="IPR002205">
    <property type="entry name" value="Topo_IIA_dom_A"/>
</dbReference>
<protein>
    <recommendedName>
        <fullName evidence="8">DNA topoisomerase 4 subunit A</fullName>
        <ecNumber evidence="8">5.6.2.2</ecNumber>
    </recommendedName>
    <alternativeName>
        <fullName evidence="8">Topoisomerase IV subunit A</fullName>
    </alternativeName>
</protein>
<dbReference type="PANTHER" id="PTHR43493:SF9">
    <property type="entry name" value="DNA TOPOISOMERASE 4 SUBUNIT A"/>
    <property type="match status" value="1"/>
</dbReference>
<keyword evidence="4 8" id="KW-0238">DNA-binding</keyword>
<name>A0A377FTQ1_9BACL</name>
<evidence type="ECO:0000256" key="3">
    <source>
        <dbReference type="ARBA" id="ARBA00023029"/>
    </source>
</evidence>
<sequence>MSTIQHILNLSLEQVVGDRFGRYSKYIIQDRALPDARDGLKPVQRRILYAMHHEGNTNEKPYRKSAKTVGNVIGNYHPHGDSSVYEAMVRLSQDWKLRYPLIDMHGNNGSMDGDSAAAMRYTEARLSKIAGVMLTSISKNTVDYTPNFDDSTEEPLVLPSLLPNLLMNGTTGISAGYATEIPPHNLTEVLNLAIARLKGQVQTATEALEYMQGPDFPSGGIVMGRDGILKAFETGKGKVIIRAKSVVEPLKGGREQITITELPYEVNKANLVKKMEELRLDKKVEGVAEVRDETDRTGVRVVIELKKEADAEGVLHFFLKHTDLQLAYNYNMVSIVNRTPKQMGLLPIIDAYLKHVEEVVTRRTTFELDQAKKRAEIVDALEQAISVLDETLELIRSAKDKAEAKQKLMARFSFSDRQAEAVVMLQLYRLTNTDIVELQKEAQALQKEIARLANILNVDATKRKLISKELTALRDEFGDARRSVIESEVEELKLKTEVMIAVEETMVFVSRDGYVKRSSMRSYGASSEEMPEMKQKDRPVLVTQAMTTDHLLVWTNKGSYLLIPVHQIPESKWKDAGQHVANLVPIEGEQVVSADVVSTFETDAHCLFVTREGMVKRTPLRDYDAQRKSKALMALKLKGDDEVVFAGISDGPGQLFLVSERGYGLWFKEDDVPVVGQRAAGVKAMNLKDGDVVADAFAFFTPPLFVLVTQRGAVKKMKLEDQFDCTNRNLRGTMLIREVKSKPHQIRRVLPVHGDETIHIVGKEKAKTVKAKQLTLLDRYANGSFVFDEETFGEIEDVYLD</sequence>
<dbReference type="FunFam" id="3.30.1360.40:FF:000002">
    <property type="entry name" value="DNA gyrase subunit A"/>
    <property type="match status" value="1"/>
</dbReference>
<dbReference type="InterPro" id="IPR013760">
    <property type="entry name" value="Topo_IIA-like_dom_sf"/>
</dbReference>
<comment type="subunit">
    <text evidence="7 8">Heterotetramer composed of ParC and ParE.</text>
</comment>
<dbReference type="RefSeq" id="WP_029335012.1">
    <property type="nucleotide sequence ID" value="NZ_UGGP01000001.1"/>
</dbReference>
<dbReference type="GO" id="GO:0019897">
    <property type="term" value="C:extrinsic component of plasma membrane"/>
    <property type="evidence" value="ECO:0007669"/>
    <property type="project" value="UniProtKB-UniRule"/>
</dbReference>
<dbReference type="STRING" id="1397694.GCA_000702585_01994"/>
<evidence type="ECO:0000256" key="2">
    <source>
        <dbReference type="ARBA" id="ARBA00022475"/>
    </source>
</evidence>
<feature type="site" description="Transition state stabilizer" evidence="8">
    <location>
        <position position="120"/>
    </location>
</feature>
<keyword evidence="3 8" id="KW-0799">Topoisomerase</keyword>
<dbReference type="GO" id="GO:0005694">
    <property type="term" value="C:chromosome"/>
    <property type="evidence" value="ECO:0007669"/>
    <property type="project" value="InterPro"/>
</dbReference>
<dbReference type="NCBIfam" id="NF004044">
    <property type="entry name" value="PRK05561.1"/>
    <property type="match status" value="1"/>
</dbReference>
<dbReference type="EC" id="5.6.2.2" evidence="8"/>
<dbReference type="SUPFAM" id="SSF101904">
    <property type="entry name" value="GyrA/ParC C-terminal domain-like"/>
    <property type="match status" value="1"/>
</dbReference>
<evidence type="ECO:0000313" key="12">
    <source>
        <dbReference type="EMBL" id="STO08128.1"/>
    </source>
</evidence>
<dbReference type="PROSITE" id="PS52040">
    <property type="entry name" value="TOPO_IIA"/>
    <property type="match status" value="1"/>
</dbReference>
<dbReference type="FunFam" id="2.120.10.90:FF:000005">
    <property type="entry name" value="DNA topoisomerase 4 subunit A"/>
    <property type="match status" value="1"/>
</dbReference>
<evidence type="ECO:0000256" key="10">
    <source>
        <dbReference type="SAM" id="Coils"/>
    </source>
</evidence>
<evidence type="ECO:0000259" key="11">
    <source>
        <dbReference type="PROSITE" id="PS52040"/>
    </source>
</evidence>
<dbReference type="Pfam" id="PF00521">
    <property type="entry name" value="DNA_topoisoIV"/>
    <property type="match status" value="1"/>
</dbReference>
<feature type="site" description="Interaction with DNA" evidence="8">
    <location>
        <position position="77"/>
    </location>
</feature>
<dbReference type="GO" id="GO:0009330">
    <property type="term" value="C:DNA topoisomerase type II (double strand cut, ATP-hydrolyzing) complex"/>
    <property type="evidence" value="ECO:0007669"/>
    <property type="project" value="TreeGrafter"/>
</dbReference>
<evidence type="ECO:0000256" key="6">
    <source>
        <dbReference type="ARBA" id="ARBA00023235"/>
    </source>
</evidence>
<dbReference type="Gene3D" id="3.30.1360.40">
    <property type="match status" value="1"/>
</dbReference>
<dbReference type="EMBL" id="UGGP01000001">
    <property type="protein sequence ID" value="STO08128.1"/>
    <property type="molecule type" value="Genomic_DNA"/>
</dbReference>
<feature type="site" description="Interaction with DNA" evidence="8">
    <location>
        <position position="41"/>
    </location>
</feature>
<dbReference type="NCBIfam" id="TIGR01061">
    <property type="entry name" value="parC_Gpos"/>
    <property type="match status" value="1"/>
</dbReference>
<keyword evidence="2 8" id="KW-1003">Cell membrane</keyword>
<dbReference type="OrthoDB" id="9806486at2"/>
<dbReference type="HAMAP" id="MF_00937">
    <property type="entry name" value="ParC_type2"/>
    <property type="match status" value="1"/>
</dbReference>
<dbReference type="PANTHER" id="PTHR43493">
    <property type="entry name" value="DNA GYRASE/TOPOISOMERASE SUBUNIT A"/>
    <property type="match status" value="1"/>
</dbReference>
<dbReference type="AlphaFoldDB" id="A0A377FTQ1"/>
<comment type="subcellular location">
    <subcellularLocation>
        <location evidence="8">Cell membrane</location>
        <topology evidence="8">Peripheral membrane protein</topology>
    </subcellularLocation>
</comment>
<dbReference type="SMART" id="SM00434">
    <property type="entry name" value="TOP4c"/>
    <property type="match status" value="1"/>
</dbReference>
<dbReference type="Gene3D" id="3.90.199.10">
    <property type="entry name" value="Topoisomerase II, domain 5"/>
    <property type="match status" value="1"/>
</dbReference>
<dbReference type="InterPro" id="IPR035516">
    <property type="entry name" value="Gyrase/topoIV_suA_C"/>
</dbReference>
<keyword evidence="5 8" id="KW-0472">Membrane</keyword>
<dbReference type="Pfam" id="PF03989">
    <property type="entry name" value="DNA_gyraseA_C"/>
    <property type="match status" value="5"/>
</dbReference>
<feature type="site" description="Interaction with DNA" evidence="8">
    <location>
        <position position="79"/>
    </location>
</feature>
<dbReference type="CDD" id="cd00187">
    <property type="entry name" value="TOP4c"/>
    <property type="match status" value="1"/>
</dbReference>
<dbReference type="InterPro" id="IPR050220">
    <property type="entry name" value="Type_II_DNA_Topoisomerases"/>
</dbReference>
<dbReference type="GO" id="GO:0005737">
    <property type="term" value="C:cytoplasm"/>
    <property type="evidence" value="ECO:0007669"/>
    <property type="project" value="TreeGrafter"/>
</dbReference>
<dbReference type="Proteomes" id="UP000254060">
    <property type="component" value="Unassembled WGS sequence"/>
</dbReference>
<comment type="catalytic activity">
    <reaction evidence="1 8 9">
        <text>ATP-dependent breakage, passage and rejoining of double-stranded DNA.</text>
        <dbReference type="EC" id="5.6.2.2"/>
    </reaction>
</comment>
<evidence type="ECO:0000313" key="13">
    <source>
        <dbReference type="Proteomes" id="UP000254060"/>
    </source>
</evidence>
<dbReference type="InterPro" id="IPR013757">
    <property type="entry name" value="Topo_IIA_A_a_sf"/>
</dbReference>
<dbReference type="InterPro" id="IPR005741">
    <property type="entry name" value="TopoIV_A_Gpos"/>
</dbReference>
<evidence type="ECO:0000256" key="7">
    <source>
        <dbReference type="ARBA" id="ARBA00063644"/>
    </source>
</evidence>
<proteinExistence type="inferred from homology"/>
<dbReference type="InterPro" id="IPR006691">
    <property type="entry name" value="GyrA/parC_rep"/>
</dbReference>
<evidence type="ECO:0000256" key="9">
    <source>
        <dbReference type="PROSITE-ProRule" id="PRU01384"/>
    </source>
</evidence>
<feature type="site" description="Interaction with DNA" evidence="8">
    <location>
        <position position="96"/>
    </location>
</feature>
<evidence type="ECO:0000256" key="8">
    <source>
        <dbReference type="HAMAP-Rule" id="MF_00937"/>
    </source>
</evidence>
<accession>A0A377FTQ1</accession>
<keyword evidence="6 8" id="KW-0413">Isomerase</keyword>
<dbReference type="Gene3D" id="1.10.268.10">
    <property type="entry name" value="Topoisomerase, domain 3"/>
    <property type="match status" value="1"/>
</dbReference>
<feature type="active site" description="O-(5'-phospho-DNA)-tyrosine intermediate" evidence="8 9">
    <location>
        <position position="121"/>
    </location>
</feature>
<keyword evidence="10" id="KW-0175">Coiled coil</keyword>
<evidence type="ECO:0000256" key="5">
    <source>
        <dbReference type="ARBA" id="ARBA00023136"/>
    </source>
</evidence>
<dbReference type="GO" id="GO:0005524">
    <property type="term" value="F:ATP binding"/>
    <property type="evidence" value="ECO:0007669"/>
    <property type="project" value="InterPro"/>
</dbReference>
<organism evidence="12 13">
    <name type="scientific">Exiguobacterium aurantiacum</name>
    <dbReference type="NCBI Taxonomy" id="33987"/>
    <lineage>
        <taxon>Bacteria</taxon>
        <taxon>Bacillati</taxon>
        <taxon>Bacillota</taxon>
        <taxon>Bacilli</taxon>
        <taxon>Bacillales</taxon>
        <taxon>Bacillales Family XII. Incertae Sedis</taxon>
        <taxon>Exiguobacterium</taxon>
    </lineage>
</organism>
<dbReference type="FunFam" id="1.10.268.10:FF:000001">
    <property type="entry name" value="DNA gyrase subunit A"/>
    <property type="match status" value="1"/>
</dbReference>
<dbReference type="GO" id="GO:0006265">
    <property type="term" value="P:DNA topological change"/>
    <property type="evidence" value="ECO:0007669"/>
    <property type="project" value="UniProtKB-UniRule"/>
</dbReference>
<evidence type="ECO:0000256" key="4">
    <source>
        <dbReference type="ARBA" id="ARBA00023125"/>
    </source>
</evidence>
<dbReference type="GO" id="GO:0003677">
    <property type="term" value="F:DNA binding"/>
    <property type="evidence" value="ECO:0007669"/>
    <property type="project" value="UniProtKB-UniRule"/>
</dbReference>